<gene>
    <name evidence="1" type="ORF">KS4_18230</name>
</gene>
<reference evidence="1 2" key="1">
    <citation type="submission" date="2019-02" db="EMBL/GenBank/DDBJ databases">
        <title>Deep-cultivation of Planctomycetes and their phenomic and genomic characterization uncovers novel biology.</title>
        <authorList>
            <person name="Wiegand S."/>
            <person name="Jogler M."/>
            <person name="Boedeker C."/>
            <person name="Pinto D."/>
            <person name="Vollmers J."/>
            <person name="Rivas-Marin E."/>
            <person name="Kohn T."/>
            <person name="Peeters S.H."/>
            <person name="Heuer A."/>
            <person name="Rast P."/>
            <person name="Oberbeckmann S."/>
            <person name="Bunk B."/>
            <person name="Jeske O."/>
            <person name="Meyerdierks A."/>
            <person name="Storesund J.E."/>
            <person name="Kallscheuer N."/>
            <person name="Luecker S."/>
            <person name="Lage O.M."/>
            <person name="Pohl T."/>
            <person name="Merkel B.J."/>
            <person name="Hornburger P."/>
            <person name="Mueller R.-W."/>
            <person name="Bruemmer F."/>
            <person name="Labrenz M."/>
            <person name="Spormann A.M."/>
            <person name="Op den Camp H."/>
            <person name="Overmann J."/>
            <person name="Amann R."/>
            <person name="Jetten M.S.M."/>
            <person name="Mascher T."/>
            <person name="Medema M.H."/>
            <person name="Devos D.P."/>
            <person name="Kaster A.-K."/>
            <person name="Ovreas L."/>
            <person name="Rohde M."/>
            <person name="Galperin M.Y."/>
            <person name="Jogler C."/>
        </authorList>
    </citation>
    <scope>NUCLEOTIDE SEQUENCE [LARGE SCALE GENOMIC DNA]</scope>
    <source>
        <strain evidence="1 2">KS4</strain>
    </source>
</reference>
<protein>
    <submittedName>
        <fullName evidence="1">Uncharacterized protein</fullName>
    </submittedName>
</protein>
<dbReference type="Proteomes" id="UP000317369">
    <property type="component" value="Chromosome"/>
</dbReference>
<name>A0A517YU78_9BACT</name>
<dbReference type="EMBL" id="CP036425">
    <property type="protein sequence ID" value="QDU33766.1"/>
    <property type="molecule type" value="Genomic_DNA"/>
</dbReference>
<accession>A0A517YU78</accession>
<keyword evidence="2" id="KW-1185">Reference proteome</keyword>
<evidence type="ECO:0000313" key="1">
    <source>
        <dbReference type="EMBL" id="QDU33766.1"/>
    </source>
</evidence>
<evidence type="ECO:0000313" key="2">
    <source>
        <dbReference type="Proteomes" id="UP000317369"/>
    </source>
</evidence>
<dbReference type="SUPFAM" id="SSF49899">
    <property type="entry name" value="Concanavalin A-like lectins/glucanases"/>
    <property type="match status" value="1"/>
</dbReference>
<sequence length="238" mass="26138">MMHLTHEVRTNVYDTYHPLSPTLDALTVGGNPAVAINMPQSDRVATGPKPGVTAVETDGIQSEVRISRTINVGLNDSFSVGVLLAPMTLANKEFLSCAADGDSTWYGKHIGIQTRDFGLMVTRYNNVPERIEIASTAGQWHDILSTYDGVSKVWTLYRNGNKIHQSPLSYTPSENTPNTHWFLGTIYQGASNRAHARACCFGQAQRVLTVDEVKAIHESLKEKQNILLMPGMSMGMGF</sequence>
<dbReference type="InterPro" id="IPR013320">
    <property type="entry name" value="ConA-like_dom_sf"/>
</dbReference>
<dbReference type="AlphaFoldDB" id="A0A517YU78"/>
<proteinExistence type="predicted"/>
<dbReference type="RefSeq" id="WP_145077058.1">
    <property type="nucleotide sequence ID" value="NZ_CP036425.1"/>
</dbReference>
<dbReference type="Gene3D" id="2.60.120.200">
    <property type="match status" value="1"/>
</dbReference>
<organism evidence="1 2">
    <name type="scientific">Poriferisphaera corsica</name>
    <dbReference type="NCBI Taxonomy" id="2528020"/>
    <lineage>
        <taxon>Bacteria</taxon>
        <taxon>Pseudomonadati</taxon>
        <taxon>Planctomycetota</taxon>
        <taxon>Phycisphaerae</taxon>
        <taxon>Phycisphaerales</taxon>
        <taxon>Phycisphaeraceae</taxon>
        <taxon>Poriferisphaera</taxon>
    </lineage>
</organism>
<dbReference type="KEGG" id="pcor:KS4_18230"/>